<dbReference type="Proteomes" id="UP000594638">
    <property type="component" value="Unassembled WGS sequence"/>
</dbReference>
<keyword evidence="2" id="KW-1185">Reference proteome</keyword>
<reference evidence="1 2" key="1">
    <citation type="submission" date="2019-12" db="EMBL/GenBank/DDBJ databases">
        <authorList>
            <person name="Alioto T."/>
            <person name="Alioto T."/>
            <person name="Gomez Garrido J."/>
        </authorList>
    </citation>
    <scope>NUCLEOTIDE SEQUENCE [LARGE SCALE GENOMIC DNA]</scope>
</reference>
<comment type="caution">
    <text evidence="1">The sequence shown here is derived from an EMBL/GenBank/DDBJ whole genome shotgun (WGS) entry which is preliminary data.</text>
</comment>
<dbReference type="EMBL" id="CACTIH010008162">
    <property type="protein sequence ID" value="CAA3019301.1"/>
    <property type="molecule type" value="Genomic_DNA"/>
</dbReference>
<accession>A0A8S0UM40</accession>
<sequence>MMRGDAVQMQYWEDGPATTWMQRELLYKCSGGSGKAMGSSTGCSNAEDFGRGGLASTQGLVLDN</sequence>
<protein>
    <submittedName>
        <fullName evidence="1">Uncharacterized protein</fullName>
    </submittedName>
</protein>
<proteinExistence type="predicted"/>
<dbReference type="AlphaFoldDB" id="A0A8S0UM40"/>
<gene>
    <name evidence="1" type="ORF">OLEA9_A052989</name>
</gene>
<evidence type="ECO:0000313" key="1">
    <source>
        <dbReference type="EMBL" id="CAA3019301.1"/>
    </source>
</evidence>
<dbReference type="Gramene" id="OE9A052989T1">
    <property type="protein sequence ID" value="OE9A052989C1"/>
    <property type="gene ID" value="OE9A052989"/>
</dbReference>
<feature type="non-terminal residue" evidence="1">
    <location>
        <position position="1"/>
    </location>
</feature>
<evidence type="ECO:0000313" key="2">
    <source>
        <dbReference type="Proteomes" id="UP000594638"/>
    </source>
</evidence>
<organism evidence="1 2">
    <name type="scientific">Olea europaea subsp. europaea</name>
    <dbReference type="NCBI Taxonomy" id="158383"/>
    <lineage>
        <taxon>Eukaryota</taxon>
        <taxon>Viridiplantae</taxon>
        <taxon>Streptophyta</taxon>
        <taxon>Embryophyta</taxon>
        <taxon>Tracheophyta</taxon>
        <taxon>Spermatophyta</taxon>
        <taxon>Magnoliopsida</taxon>
        <taxon>eudicotyledons</taxon>
        <taxon>Gunneridae</taxon>
        <taxon>Pentapetalae</taxon>
        <taxon>asterids</taxon>
        <taxon>lamiids</taxon>
        <taxon>Lamiales</taxon>
        <taxon>Oleaceae</taxon>
        <taxon>Oleeae</taxon>
        <taxon>Olea</taxon>
    </lineage>
</organism>
<name>A0A8S0UM40_OLEEU</name>